<feature type="compositionally biased region" description="Low complexity" evidence="1">
    <location>
        <begin position="38"/>
        <end position="75"/>
    </location>
</feature>
<dbReference type="Proteomes" id="UP000054564">
    <property type="component" value="Unassembled WGS sequence"/>
</dbReference>
<comment type="caution">
    <text evidence="2">The sequence shown here is derived from an EMBL/GenBank/DDBJ whole genome shotgun (WGS) entry which is preliminary data.</text>
</comment>
<feature type="region of interest" description="Disordered" evidence="1">
    <location>
        <begin position="29"/>
        <end position="98"/>
    </location>
</feature>
<keyword evidence="3" id="KW-1185">Reference proteome</keyword>
<sequence length="125" mass="12895">MELHKSNNTIAASSRLVRTSSAVLLAGPRIGATTMRLSRPPSTSTCSPTTTGRPLASTPTGGAPAPSGSPSAGASPRRRSLGMYVAGRRTPTTTRSASEMELSRVIFVSRLASVRVSYGSSACSR</sequence>
<evidence type="ECO:0000313" key="2">
    <source>
        <dbReference type="EMBL" id="KNF06850.1"/>
    </source>
</evidence>
<organism evidence="2 3">
    <name type="scientific">Puccinia striiformis f. sp. tritici PST-78</name>
    <dbReference type="NCBI Taxonomy" id="1165861"/>
    <lineage>
        <taxon>Eukaryota</taxon>
        <taxon>Fungi</taxon>
        <taxon>Dikarya</taxon>
        <taxon>Basidiomycota</taxon>
        <taxon>Pucciniomycotina</taxon>
        <taxon>Pucciniomycetes</taxon>
        <taxon>Pucciniales</taxon>
        <taxon>Pucciniaceae</taxon>
        <taxon>Puccinia</taxon>
    </lineage>
</organism>
<protein>
    <submittedName>
        <fullName evidence="2">Uncharacterized protein</fullName>
    </submittedName>
</protein>
<accession>A0A0L0W6F3</accession>
<gene>
    <name evidence="2" type="ORF">PSTG_00163</name>
</gene>
<evidence type="ECO:0000256" key="1">
    <source>
        <dbReference type="SAM" id="MobiDB-lite"/>
    </source>
</evidence>
<proteinExistence type="predicted"/>
<reference evidence="3" key="1">
    <citation type="submission" date="2014-03" db="EMBL/GenBank/DDBJ databases">
        <title>The Genome Sequence of Puccinia striiformis f. sp. tritici PST-78.</title>
        <authorList>
            <consortium name="The Broad Institute Genome Sequencing Platform"/>
            <person name="Cuomo C."/>
            <person name="Hulbert S."/>
            <person name="Chen X."/>
            <person name="Walker B."/>
            <person name="Young S.K."/>
            <person name="Zeng Q."/>
            <person name="Gargeya S."/>
            <person name="Fitzgerald M."/>
            <person name="Haas B."/>
            <person name="Abouelleil A."/>
            <person name="Alvarado L."/>
            <person name="Arachchi H.M."/>
            <person name="Berlin A.M."/>
            <person name="Chapman S.B."/>
            <person name="Goldberg J."/>
            <person name="Griggs A."/>
            <person name="Gujja S."/>
            <person name="Hansen M."/>
            <person name="Howarth C."/>
            <person name="Imamovic A."/>
            <person name="Larimer J."/>
            <person name="McCowan C."/>
            <person name="Montmayeur A."/>
            <person name="Murphy C."/>
            <person name="Neiman D."/>
            <person name="Pearson M."/>
            <person name="Priest M."/>
            <person name="Roberts A."/>
            <person name="Saif S."/>
            <person name="Shea T."/>
            <person name="Sisk P."/>
            <person name="Sykes S."/>
            <person name="Wortman J."/>
            <person name="Nusbaum C."/>
            <person name="Birren B."/>
        </authorList>
    </citation>
    <scope>NUCLEOTIDE SEQUENCE [LARGE SCALE GENOMIC DNA]</scope>
    <source>
        <strain evidence="3">race PST-78</strain>
    </source>
</reference>
<dbReference type="AlphaFoldDB" id="A0A0L0W6F3"/>
<name>A0A0L0W6F3_9BASI</name>
<dbReference type="EMBL" id="AJIL01000002">
    <property type="protein sequence ID" value="KNF06850.1"/>
    <property type="molecule type" value="Genomic_DNA"/>
</dbReference>
<evidence type="ECO:0000313" key="3">
    <source>
        <dbReference type="Proteomes" id="UP000054564"/>
    </source>
</evidence>